<evidence type="ECO:0000256" key="20">
    <source>
        <dbReference type="ARBA" id="ARBA00023224"/>
    </source>
</evidence>
<dbReference type="PANTHER" id="PTHR12011">
    <property type="entry name" value="ADHESION G-PROTEIN COUPLED RECEPTOR"/>
    <property type="match status" value="1"/>
</dbReference>
<keyword evidence="13" id="KW-0524">Neurogenesis</keyword>
<keyword evidence="18" id="KW-0675">Receptor</keyword>
<feature type="signal peptide" evidence="24">
    <location>
        <begin position="1"/>
        <end position="17"/>
    </location>
</feature>
<evidence type="ECO:0000256" key="1">
    <source>
        <dbReference type="ARBA" id="ARBA00004285"/>
    </source>
</evidence>
<dbReference type="InterPro" id="IPR057244">
    <property type="entry name" value="GAIN_B"/>
</dbReference>
<feature type="transmembrane region" description="Helical" evidence="23">
    <location>
        <begin position="646"/>
        <end position="669"/>
    </location>
</feature>
<dbReference type="GO" id="GO:0045121">
    <property type="term" value="C:membrane raft"/>
    <property type="evidence" value="ECO:0007669"/>
    <property type="project" value="UniProtKB-SubCell"/>
</dbReference>
<evidence type="ECO:0000256" key="5">
    <source>
        <dbReference type="ARBA" id="ARBA00022475"/>
    </source>
</evidence>
<evidence type="ECO:0000256" key="23">
    <source>
        <dbReference type="SAM" id="Phobius"/>
    </source>
</evidence>
<evidence type="ECO:0000256" key="3">
    <source>
        <dbReference type="ARBA" id="ARBA00004651"/>
    </source>
</evidence>
<dbReference type="GO" id="GO:0007155">
    <property type="term" value="P:cell adhesion"/>
    <property type="evidence" value="ECO:0007669"/>
    <property type="project" value="UniProtKB-KW"/>
</dbReference>
<dbReference type="KEGG" id="pgut:117670411"/>
<evidence type="ECO:0000256" key="17">
    <source>
        <dbReference type="ARBA" id="ARBA00023157"/>
    </source>
</evidence>
<evidence type="ECO:0000259" key="25">
    <source>
        <dbReference type="PROSITE" id="PS50221"/>
    </source>
</evidence>
<dbReference type="InterPro" id="IPR000203">
    <property type="entry name" value="GPS"/>
</dbReference>
<evidence type="ECO:0000256" key="11">
    <source>
        <dbReference type="ARBA" id="ARBA00022843"/>
    </source>
</evidence>
<evidence type="ECO:0000256" key="6">
    <source>
        <dbReference type="ARBA" id="ARBA00022525"/>
    </source>
</evidence>
<dbReference type="GeneID" id="117670411"/>
<keyword evidence="11" id="KW-0832">Ubl conjugation</keyword>
<comment type="subcellular location">
    <subcellularLocation>
        <location evidence="3">Cell membrane</location>
        <topology evidence="3">Multi-pass membrane protein</topology>
    </subcellularLocation>
    <subcellularLocation>
        <location evidence="1">Membrane raft</location>
    </subcellularLocation>
    <subcellularLocation>
        <location evidence="2">Secreted</location>
    </subcellularLocation>
</comment>
<evidence type="ECO:0000256" key="8">
    <source>
        <dbReference type="ARBA" id="ARBA00022692"/>
    </source>
</evidence>
<comment type="subunit">
    <text evidence="22">Heterodimer of 2 chains generated by proteolytic processing; the large extracellular N-terminal fragment (ADGRG1 NT) and the membrane-bound C-terminal fragment (ADGRG1-CT) predominantly remain associated and non-covalently linked. ADGRG1 NT self-associates in a trans-trans manner; the homophilic interaction enhances receptor signaling. Interacts with TGM2. Interacts with heparin; leading to the reduction of ADGRG1 shedding. Interacts with COL3A1. Part of a GPCR-tetraspanin complex at least consisting of ADGRG1, CD81, eventually CD9, and GNA11 in which CD81 is enhancing the association of ADGRG1 with GNA11.</text>
</comment>
<feature type="transmembrane region" description="Helical" evidence="23">
    <location>
        <begin position="524"/>
        <end position="546"/>
    </location>
</feature>
<evidence type="ECO:0000256" key="22">
    <source>
        <dbReference type="ARBA" id="ARBA00093505"/>
    </source>
</evidence>
<protein>
    <recommendedName>
        <fullName evidence="4">Adhesion G-protein coupled receptor G1</fullName>
    </recommendedName>
    <alternativeName>
        <fullName evidence="21">G-protein coupled receptor 56</fullName>
    </alternativeName>
</protein>
<keyword evidence="7" id="KW-0358">Heparin-binding</keyword>
<dbReference type="InterPro" id="IPR046338">
    <property type="entry name" value="GAIN_dom_sf"/>
</dbReference>
<keyword evidence="16 23" id="KW-0472">Membrane</keyword>
<evidence type="ECO:0000256" key="2">
    <source>
        <dbReference type="ARBA" id="ARBA00004613"/>
    </source>
</evidence>
<keyword evidence="5" id="KW-1003">Cell membrane</keyword>
<feature type="transmembrane region" description="Helical" evidence="23">
    <location>
        <begin position="584"/>
        <end position="603"/>
    </location>
</feature>
<evidence type="ECO:0000256" key="12">
    <source>
        <dbReference type="ARBA" id="ARBA00022889"/>
    </source>
</evidence>
<keyword evidence="8 23" id="KW-0812">Transmembrane</keyword>
<evidence type="ECO:0000259" key="26">
    <source>
        <dbReference type="PROSITE" id="PS50261"/>
    </source>
</evidence>
<dbReference type="PRINTS" id="PR01422">
    <property type="entry name" value="GPR56ORPHANR"/>
</dbReference>
<dbReference type="InterPro" id="IPR017981">
    <property type="entry name" value="GPCR_2-like_7TM"/>
</dbReference>
<dbReference type="PRINTS" id="PR00249">
    <property type="entry name" value="GPCRSECRETIN"/>
</dbReference>
<dbReference type="GO" id="GO:0004930">
    <property type="term" value="F:G protein-coupled receptor activity"/>
    <property type="evidence" value="ECO:0007669"/>
    <property type="project" value="UniProtKB-KW"/>
</dbReference>
<dbReference type="PROSITE" id="PS50221">
    <property type="entry name" value="GAIN_B"/>
    <property type="match status" value="1"/>
</dbReference>
<evidence type="ECO:0000313" key="28">
    <source>
        <dbReference type="RefSeq" id="XP_034281403.1"/>
    </source>
</evidence>
<evidence type="ECO:0000256" key="19">
    <source>
        <dbReference type="ARBA" id="ARBA00023180"/>
    </source>
</evidence>
<feature type="domain" description="G-protein coupled receptors family 2 profile 2" evidence="26">
    <location>
        <begin position="418"/>
        <end position="671"/>
    </location>
</feature>
<evidence type="ECO:0000256" key="13">
    <source>
        <dbReference type="ARBA" id="ARBA00022902"/>
    </source>
</evidence>
<reference evidence="28" key="1">
    <citation type="submission" date="2025-08" db="UniProtKB">
        <authorList>
            <consortium name="RefSeq"/>
        </authorList>
    </citation>
    <scope>IDENTIFICATION</scope>
    <source>
        <tissue evidence="28">Blood</tissue>
    </source>
</reference>
<gene>
    <name evidence="28" type="primary">LOC117670411</name>
</gene>
<feature type="chain" id="PRO_5027976925" description="Adhesion G-protein coupled receptor G1" evidence="24">
    <location>
        <begin position="18"/>
        <end position="697"/>
    </location>
</feature>
<dbReference type="AlphaFoldDB" id="A0A6P9CAW5"/>
<dbReference type="InterPro" id="IPR040679">
    <property type="entry name" value="PLL"/>
</dbReference>
<keyword evidence="12" id="KW-0130">Cell adhesion</keyword>
<keyword evidence="6" id="KW-0964">Secreted</keyword>
<proteinExistence type="predicted"/>
<dbReference type="InParanoid" id="A0A6P9CAW5"/>
<keyword evidence="9 24" id="KW-0732">Signal</keyword>
<dbReference type="OMA" id="TYIHRDY"/>
<feature type="transmembrane region" description="Helical" evidence="23">
    <location>
        <begin position="489"/>
        <end position="512"/>
    </location>
</feature>
<dbReference type="OrthoDB" id="8951579at2759"/>
<dbReference type="GO" id="GO:0007399">
    <property type="term" value="P:nervous system development"/>
    <property type="evidence" value="ECO:0007669"/>
    <property type="project" value="UniProtKB-KW"/>
</dbReference>
<evidence type="ECO:0000256" key="21">
    <source>
        <dbReference type="ARBA" id="ARBA00033134"/>
    </source>
</evidence>
<keyword evidence="14 23" id="KW-1133">Transmembrane helix</keyword>
<dbReference type="GO" id="GO:0005886">
    <property type="term" value="C:plasma membrane"/>
    <property type="evidence" value="ECO:0007669"/>
    <property type="project" value="UniProtKB-SubCell"/>
</dbReference>
<feature type="transmembrane region" description="Helical" evidence="23">
    <location>
        <begin position="453"/>
        <end position="477"/>
    </location>
</feature>
<dbReference type="GO" id="GO:0007189">
    <property type="term" value="P:adenylate cyclase-activating G protein-coupled receptor signaling pathway"/>
    <property type="evidence" value="ECO:0007669"/>
    <property type="project" value="TreeGrafter"/>
</dbReference>
<evidence type="ECO:0000256" key="24">
    <source>
        <dbReference type="SAM" id="SignalP"/>
    </source>
</evidence>
<evidence type="ECO:0000256" key="4">
    <source>
        <dbReference type="ARBA" id="ARBA00019701"/>
    </source>
</evidence>
<dbReference type="FunFam" id="1.20.1070.10:FF:000117">
    <property type="entry name" value="adhesion G-protein coupled receptor G1"/>
    <property type="match status" value="1"/>
</dbReference>
<dbReference type="PANTHER" id="PTHR12011:SF318">
    <property type="entry name" value="ADHESION G-PROTEIN COUPLED RECEPTOR G1"/>
    <property type="match status" value="1"/>
</dbReference>
<keyword evidence="17" id="KW-1015">Disulfide bond</keyword>
<evidence type="ECO:0000256" key="15">
    <source>
        <dbReference type="ARBA" id="ARBA00023040"/>
    </source>
</evidence>
<keyword evidence="20" id="KW-0807">Transducer</keyword>
<feature type="domain" description="GAIN-B" evidence="25">
    <location>
        <begin position="253"/>
        <end position="410"/>
    </location>
</feature>
<dbReference type="Gene3D" id="1.20.1070.10">
    <property type="entry name" value="Rhodopsin 7-helix transmembrane proteins"/>
    <property type="match status" value="1"/>
</dbReference>
<sequence length="697" mass="79266">MLFYLLSAFFQLQGVHGVSSYKEDFRFCADRRQTVEGHIRYETQRDAITISNGADGLNISAPFPPGPQQSWALPSLLGPYRFCVYWFQNDHLFNLTYGISHTYQLSNQANYSFSSLNVTCWGSKDGPDLLSNISYYFSNGPDNRSLSSMTGYKCFLADQLGLGRQQIDWGRGQIKDFGKRDQKETVQISNVEEEMRRTELKLKSLETRLSGDEDGPPEDPFLFLHQLESKLGELQFQEDNKTFEGTVMHANIQKVSPDISENLPIEVSLKENKIIRKFKVNLPKKVFEKTRDGFKSGEMKVVVLSATSETLFKDNDSNSLLGGNVVGISVGNMPVHGLPEEERISITFWHHLLPRNLTPTCVFWDVGSKASHPGKWNTSGCEMVQEEHQITCFCDHLTFFAVLMVSSPEIDHIHYEYLTIVTYVGCIISALASFFTIFFFLCSKKKQRDHIVYVHMNLLWAIFLLDMSFLIAVPLAPTGGDAACKAGGMFLHFAMLACLTWMAIEGYSLYRLVVEVFNSYVKHLLLKLCLVGWGLPIFIVCLIFVIDQSHYGPFSFKIYETAGEYTNSTICWITKKEINNFLNLGYLSLVLFFNSIMLATMVYEILKLRHREHHWGYVVMLLGLSCVLGIPWGLVFFAFASGTFKLVAVYLFTIINSLQGFFIFLWYLAKVLQSRRSNSMQCTTSNSLKFQSSSTSI</sequence>
<dbReference type="Gene3D" id="2.60.220.50">
    <property type="match status" value="1"/>
</dbReference>
<evidence type="ECO:0000313" key="27">
    <source>
        <dbReference type="Proteomes" id="UP001652622"/>
    </source>
</evidence>
<dbReference type="CDD" id="cd15995">
    <property type="entry name" value="7tmB2_GPR56"/>
    <property type="match status" value="1"/>
</dbReference>
<accession>A0A6P9CAW5</accession>
<dbReference type="PROSITE" id="PS50261">
    <property type="entry name" value="G_PROTEIN_RECEP_F2_4"/>
    <property type="match status" value="1"/>
</dbReference>
<organism evidence="27 28">
    <name type="scientific">Pantherophis guttatus</name>
    <name type="common">Corn snake</name>
    <name type="synonym">Elaphe guttata</name>
    <dbReference type="NCBI Taxonomy" id="94885"/>
    <lineage>
        <taxon>Eukaryota</taxon>
        <taxon>Metazoa</taxon>
        <taxon>Chordata</taxon>
        <taxon>Craniata</taxon>
        <taxon>Vertebrata</taxon>
        <taxon>Euteleostomi</taxon>
        <taxon>Lepidosauria</taxon>
        <taxon>Squamata</taxon>
        <taxon>Bifurcata</taxon>
        <taxon>Unidentata</taxon>
        <taxon>Episquamata</taxon>
        <taxon>Toxicofera</taxon>
        <taxon>Serpentes</taxon>
        <taxon>Colubroidea</taxon>
        <taxon>Colubridae</taxon>
        <taxon>Colubrinae</taxon>
        <taxon>Pantherophis</taxon>
    </lineage>
</organism>
<keyword evidence="15" id="KW-0297">G-protein coupled receptor</keyword>
<name>A0A6P9CAW5_PANGU</name>
<dbReference type="Pfam" id="PF00002">
    <property type="entry name" value="7tm_2"/>
    <property type="match status" value="1"/>
</dbReference>
<evidence type="ECO:0000256" key="18">
    <source>
        <dbReference type="ARBA" id="ARBA00023170"/>
    </source>
</evidence>
<dbReference type="Pfam" id="PF18587">
    <property type="entry name" value="PLL"/>
    <property type="match status" value="1"/>
</dbReference>
<dbReference type="RefSeq" id="XP_034281403.1">
    <property type="nucleotide sequence ID" value="XM_034425512.2"/>
</dbReference>
<dbReference type="InterPro" id="IPR003910">
    <property type="entry name" value="GPR1/GPR3/GPR5"/>
</dbReference>
<keyword evidence="27" id="KW-1185">Reference proteome</keyword>
<feature type="transmembrane region" description="Helical" evidence="23">
    <location>
        <begin position="615"/>
        <end position="640"/>
    </location>
</feature>
<dbReference type="GO" id="GO:0008201">
    <property type="term" value="F:heparin binding"/>
    <property type="evidence" value="ECO:0007669"/>
    <property type="project" value="UniProtKB-KW"/>
</dbReference>
<evidence type="ECO:0000256" key="14">
    <source>
        <dbReference type="ARBA" id="ARBA00022989"/>
    </source>
</evidence>
<dbReference type="Pfam" id="PF01825">
    <property type="entry name" value="GPS"/>
    <property type="match status" value="1"/>
</dbReference>
<dbReference type="GO" id="GO:0007166">
    <property type="term" value="P:cell surface receptor signaling pathway"/>
    <property type="evidence" value="ECO:0007669"/>
    <property type="project" value="InterPro"/>
</dbReference>
<keyword evidence="19" id="KW-0325">Glycoprotein</keyword>
<keyword evidence="10" id="KW-0221">Differentiation</keyword>
<evidence type="ECO:0000256" key="10">
    <source>
        <dbReference type="ARBA" id="ARBA00022782"/>
    </source>
</evidence>
<dbReference type="GO" id="GO:0005576">
    <property type="term" value="C:extracellular region"/>
    <property type="evidence" value="ECO:0007669"/>
    <property type="project" value="UniProtKB-SubCell"/>
</dbReference>
<dbReference type="InterPro" id="IPR000832">
    <property type="entry name" value="GPCR_2_secretin-like"/>
</dbReference>
<evidence type="ECO:0000256" key="7">
    <source>
        <dbReference type="ARBA" id="ARBA00022674"/>
    </source>
</evidence>
<dbReference type="GO" id="GO:0030154">
    <property type="term" value="P:cell differentiation"/>
    <property type="evidence" value="ECO:0007669"/>
    <property type="project" value="UniProtKB-KW"/>
</dbReference>
<evidence type="ECO:0000256" key="16">
    <source>
        <dbReference type="ARBA" id="ARBA00023136"/>
    </source>
</evidence>
<dbReference type="Proteomes" id="UP001652622">
    <property type="component" value="Unplaced"/>
</dbReference>
<evidence type="ECO:0000256" key="9">
    <source>
        <dbReference type="ARBA" id="ARBA00022729"/>
    </source>
</evidence>
<feature type="transmembrane region" description="Helical" evidence="23">
    <location>
        <begin position="417"/>
        <end position="441"/>
    </location>
</feature>
<dbReference type="SMART" id="SM00303">
    <property type="entry name" value="GPS"/>
    <property type="match status" value="1"/>
</dbReference>